<feature type="transmembrane region" description="Helical" evidence="4">
    <location>
        <begin position="31"/>
        <end position="48"/>
    </location>
</feature>
<comment type="caution">
    <text evidence="6">The sequence shown here is derived from an EMBL/GenBank/DDBJ whole genome shotgun (WGS) entry which is preliminary data.</text>
</comment>
<dbReference type="EMBL" id="JAFHDT010000020">
    <property type="protein sequence ID" value="KAI7795492.1"/>
    <property type="molecule type" value="Genomic_DNA"/>
</dbReference>
<dbReference type="GO" id="GO:0016491">
    <property type="term" value="F:oxidoreductase activity"/>
    <property type="evidence" value="ECO:0007669"/>
    <property type="project" value="UniProtKB-KW"/>
</dbReference>
<gene>
    <name evidence="6" type="ORF">IRJ41_021760</name>
</gene>
<reference evidence="6" key="1">
    <citation type="submission" date="2021-02" db="EMBL/GenBank/DDBJ databases">
        <title>Comparative genomics reveals that relaxation of natural selection precedes convergent phenotypic evolution of cavefish.</title>
        <authorList>
            <person name="Peng Z."/>
        </authorList>
    </citation>
    <scope>NUCLEOTIDE SEQUENCE</scope>
    <source>
        <tissue evidence="6">Muscle</tissue>
    </source>
</reference>
<evidence type="ECO:0000256" key="3">
    <source>
        <dbReference type="RuleBase" id="RU000363"/>
    </source>
</evidence>
<dbReference type="Proteomes" id="UP001059041">
    <property type="component" value="Linkage Group LG20"/>
</dbReference>
<dbReference type="PROSITE" id="PS00061">
    <property type="entry name" value="ADH_SHORT"/>
    <property type="match status" value="1"/>
</dbReference>
<keyword evidence="7" id="KW-1185">Reference proteome</keyword>
<dbReference type="InterPro" id="IPR036291">
    <property type="entry name" value="NAD(P)-bd_dom_sf"/>
</dbReference>
<comment type="similarity">
    <text evidence="1 3">Belongs to the short-chain dehydrogenases/reductases (SDR) family.</text>
</comment>
<dbReference type="PANTHER" id="PTHR43313:SF52">
    <property type="entry name" value="DEHYDROGENASE_REDUCTASE (SDR FAMILY) MEMBER 9"/>
    <property type="match status" value="1"/>
</dbReference>
<evidence type="ECO:0000256" key="1">
    <source>
        <dbReference type="ARBA" id="ARBA00006484"/>
    </source>
</evidence>
<dbReference type="PRINTS" id="PR00081">
    <property type="entry name" value="GDHRDH"/>
</dbReference>
<dbReference type="PRINTS" id="PR00080">
    <property type="entry name" value="SDRFAMILY"/>
</dbReference>
<evidence type="ECO:0000256" key="4">
    <source>
        <dbReference type="SAM" id="Phobius"/>
    </source>
</evidence>
<feature type="signal peptide" evidence="5">
    <location>
        <begin position="1"/>
        <end position="21"/>
    </location>
</feature>
<evidence type="ECO:0000313" key="6">
    <source>
        <dbReference type="EMBL" id="KAI7795492.1"/>
    </source>
</evidence>
<evidence type="ECO:0000256" key="2">
    <source>
        <dbReference type="ARBA" id="ARBA00023002"/>
    </source>
</evidence>
<sequence length="352" mass="39638">MSCIRLCVVVLEALTPAAVHSFQMFCVLDVFTAMFLYICGLVVLYYIVRWYRERERVPDRGSKHVFITGCDSGFGKLLTSHLDKCGFCVVAACLTEKGEEELKKTCSSRLSTVHLDVTKSESIDKAFAFIKNLVGEKGLWALVNNAGVAVPSGPDDWLTLQDYKNMLDVNLNGVIGVTLSVLPLIKKARGRVVNVASVFGRISPFGGPYSVSKYGVEAFNDTLRRTLYYFGVKVLCIEPGFFKTNVTDVDLQIRNVKKLWEKMPEETKEEYGHDYVHKVENVMKEKFSNMPDGNLMKVVSCMEHAVSAVRPRTRYSPGWDAKFFWLPLSYLPTCISDYLLLKDAVRPAKCVM</sequence>
<dbReference type="InterPro" id="IPR002347">
    <property type="entry name" value="SDR_fam"/>
</dbReference>
<keyword evidence="4" id="KW-1133">Transmembrane helix</keyword>
<proteinExistence type="inferred from homology"/>
<feature type="chain" id="PRO_5040781484" evidence="5">
    <location>
        <begin position="22"/>
        <end position="352"/>
    </location>
</feature>
<organism evidence="6 7">
    <name type="scientific">Triplophysa rosa</name>
    <name type="common">Cave loach</name>
    <dbReference type="NCBI Taxonomy" id="992332"/>
    <lineage>
        <taxon>Eukaryota</taxon>
        <taxon>Metazoa</taxon>
        <taxon>Chordata</taxon>
        <taxon>Craniata</taxon>
        <taxon>Vertebrata</taxon>
        <taxon>Euteleostomi</taxon>
        <taxon>Actinopterygii</taxon>
        <taxon>Neopterygii</taxon>
        <taxon>Teleostei</taxon>
        <taxon>Ostariophysi</taxon>
        <taxon>Cypriniformes</taxon>
        <taxon>Nemacheilidae</taxon>
        <taxon>Triplophysa</taxon>
    </lineage>
</organism>
<evidence type="ECO:0000256" key="5">
    <source>
        <dbReference type="SAM" id="SignalP"/>
    </source>
</evidence>
<keyword evidence="2" id="KW-0560">Oxidoreductase</keyword>
<keyword evidence="4" id="KW-0812">Transmembrane</keyword>
<dbReference type="Pfam" id="PF00106">
    <property type="entry name" value="adh_short"/>
    <property type="match status" value="1"/>
</dbReference>
<dbReference type="Gene3D" id="3.40.50.720">
    <property type="entry name" value="NAD(P)-binding Rossmann-like Domain"/>
    <property type="match status" value="1"/>
</dbReference>
<protein>
    <submittedName>
        <fullName evidence="6">Retinol dehydrogenase 3-like</fullName>
    </submittedName>
</protein>
<dbReference type="AlphaFoldDB" id="A0A9W7TDU3"/>
<dbReference type="SUPFAM" id="SSF51735">
    <property type="entry name" value="NAD(P)-binding Rossmann-fold domains"/>
    <property type="match status" value="1"/>
</dbReference>
<dbReference type="InterPro" id="IPR020904">
    <property type="entry name" value="Sc_DH/Rdtase_CS"/>
</dbReference>
<dbReference type="PANTHER" id="PTHR43313">
    <property type="entry name" value="SHORT-CHAIN DEHYDROGENASE/REDUCTASE FAMILY 9C"/>
    <property type="match status" value="1"/>
</dbReference>
<dbReference type="FunFam" id="3.40.50.720:FF:000074">
    <property type="entry name" value="Retinol dehydrogenase type 1"/>
    <property type="match status" value="1"/>
</dbReference>
<keyword evidence="5" id="KW-0732">Signal</keyword>
<evidence type="ECO:0000313" key="7">
    <source>
        <dbReference type="Proteomes" id="UP001059041"/>
    </source>
</evidence>
<accession>A0A9W7TDU3</accession>
<name>A0A9W7TDU3_TRIRA</name>
<dbReference type="GO" id="GO:0008202">
    <property type="term" value="P:steroid metabolic process"/>
    <property type="evidence" value="ECO:0007669"/>
    <property type="project" value="TreeGrafter"/>
</dbReference>
<keyword evidence="4" id="KW-0472">Membrane</keyword>